<dbReference type="PANTHER" id="PTHR11748:SF114">
    <property type="entry name" value="ARYL-ALCOHOL OXIDASE VANILLYL-ALCOHOL OXIDASE (AFU_ORTHOLOGUE AFUA_3G09500)-RELATED"/>
    <property type="match status" value="1"/>
</dbReference>
<dbReference type="GO" id="GO:0004458">
    <property type="term" value="F:D-lactate dehydrogenase (cytochrome) activity"/>
    <property type="evidence" value="ECO:0007669"/>
    <property type="project" value="TreeGrafter"/>
</dbReference>
<dbReference type="GO" id="GO:1903457">
    <property type="term" value="P:lactate catabolic process"/>
    <property type="evidence" value="ECO:0007669"/>
    <property type="project" value="TreeGrafter"/>
</dbReference>
<evidence type="ECO:0000313" key="4">
    <source>
        <dbReference type="EMBL" id="RBB39661.1"/>
    </source>
</evidence>
<sequence>MCGSYRFFFVWAAFRGHCESRGRSPMMNAAIEAWRTALGVEWVRDDVQTIERYAQDTSDYARQAVAIVVPSNTLQVQEVVRIASTYRVPIHPISTGRNWGYGTANPPRGGCAIVDLSRMCEIRAFDADLGLVTLEPGVTQGALRAWMDERHLPFMVPTTGAGPGCSVVGNALERGYGITPVADHFAAVTALEAVLPDGSMYRSPMADKEGMGAFKWGVGPYLDGIFTQGHVGIVTSMTVALARRPACVEAFYFWIDAESKLESAVEATRRLLQEAGANIGGINLMSAARVLAMSGRHRHADDVANGSDADAVALARRMGVAPWMGIGAIYGTRFHARATRHVVRRTLDDVARRIVFMTPAKAARLDRLARCLPGARARRFAEMVDVMKQGLSLLEGVPGEVALPLAYRHAGAPPVHDRHPSRDGCGLLWYAPIVPLRGKDARRFVDLARGVCSRHGFDSPITLTSVSERSFDCTLPLLFDRTDAGACKAARECWDELLSVGRQSGFLPYRVHVRNTSSIVDETQGFWAVAGKIKAALDPLNILSPGRWESVAKRCRHTTHTIEME</sequence>
<dbReference type="Gene3D" id="3.40.462.10">
    <property type="entry name" value="FAD-linked oxidases, C-terminal domain"/>
    <property type="match status" value="1"/>
</dbReference>
<dbReference type="Proteomes" id="UP000252458">
    <property type="component" value="Unassembled WGS sequence"/>
</dbReference>
<dbReference type="PROSITE" id="PS51387">
    <property type="entry name" value="FAD_PCMH"/>
    <property type="match status" value="1"/>
</dbReference>
<evidence type="ECO:0000313" key="5">
    <source>
        <dbReference type="Proteomes" id="UP000252458"/>
    </source>
</evidence>
<keyword evidence="5" id="KW-1185">Reference proteome</keyword>
<protein>
    <submittedName>
        <fullName evidence="4">FAD-binding oxidoreductase</fullName>
    </submittedName>
</protein>
<dbReference type="SUPFAM" id="SSF56176">
    <property type="entry name" value="FAD-binding/transporter-associated domain-like"/>
    <property type="match status" value="1"/>
</dbReference>
<dbReference type="GO" id="GO:0071949">
    <property type="term" value="F:FAD binding"/>
    <property type="evidence" value="ECO:0007669"/>
    <property type="project" value="InterPro"/>
</dbReference>
<organism evidence="4 5">
    <name type="scientific">Burkholderia reimsis</name>
    <dbReference type="NCBI Taxonomy" id="2234132"/>
    <lineage>
        <taxon>Bacteria</taxon>
        <taxon>Pseudomonadati</taxon>
        <taxon>Pseudomonadota</taxon>
        <taxon>Betaproteobacteria</taxon>
        <taxon>Burkholderiales</taxon>
        <taxon>Burkholderiaceae</taxon>
        <taxon>Burkholderia</taxon>
    </lineage>
</organism>
<reference evidence="4 5" key="1">
    <citation type="submission" date="2018-06" db="EMBL/GenBank/DDBJ databases">
        <title>Draft genome sequence of Burkholderia reimsis strain BE51 isolated from a French agricultural soil.</title>
        <authorList>
            <person name="Esmaeel Q."/>
        </authorList>
    </citation>
    <scope>NUCLEOTIDE SEQUENCE [LARGE SCALE GENOMIC DNA]</scope>
    <source>
        <strain evidence="4 5">BE51</strain>
    </source>
</reference>
<evidence type="ECO:0000256" key="2">
    <source>
        <dbReference type="ARBA" id="ARBA00022827"/>
    </source>
</evidence>
<dbReference type="AlphaFoldDB" id="A0A365QW72"/>
<dbReference type="InterPro" id="IPR016169">
    <property type="entry name" value="FAD-bd_PCMH_sub2"/>
</dbReference>
<proteinExistence type="predicted"/>
<name>A0A365QW72_9BURK</name>
<dbReference type="InterPro" id="IPR016170">
    <property type="entry name" value="Cytok_DH_C_sf"/>
</dbReference>
<accession>A0A365QW72</accession>
<dbReference type="Gene3D" id="3.30.465.10">
    <property type="match status" value="1"/>
</dbReference>
<dbReference type="SUPFAM" id="SSF55103">
    <property type="entry name" value="FAD-linked oxidases, C-terminal domain"/>
    <property type="match status" value="1"/>
</dbReference>
<keyword evidence="2" id="KW-0274">FAD</keyword>
<dbReference type="Gene3D" id="3.30.43.10">
    <property type="entry name" value="Uridine Diphospho-n-acetylenolpyruvylglucosamine Reductase, domain 2"/>
    <property type="match status" value="1"/>
</dbReference>
<evidence type="ECO:0000256" key="1">
    <source>
        <dbReference type="ARBA" id="ARBA00022630"/>
    </source>
</evidence>
<dbReference type="InterPro" id="IPR016166">
    <property type="entry name" value="FAD-bd_PCMH"/>
</dbReference>
<dbReference type="Pfam" id="PF01565">
    <property type="entry name" value="FAD_binding_4"/>
    <property type="match status" value="1"/>
</dbReference>
<comment type="caution">
    <text evidence="4">The sequence shown here is derived from an EMBL/GenBank/DDBJ whole genome shotgun (WGS) entry which is preliminary data.</text>
</comment>
<gene>
    <name evidence="4" type="ORF">DPV79_13140</name>
</gene>
<dbReference type="PANTHER" id="PTHR11748">
    <property type="entry name" value="D-LACTATE DEHYDROGENASE"/>
    <property type="match status" value="1"/>
</dbReference>
<dbReference type="InterPro" id="IPR016167">
    <property type="entry name" value="FAD-bd_PCMH_sub1"/>
</dbReference>
<feature type="domain" description="FAD-binding PCMH-type" evidence="3">
    <location>
        <begin position="60"/>
        <end position="244"/>
    </location>
</feature>
<dbReference type="GO" id="GO:0008720">
    <property type="term" value="F:D-lactate dehydrogenase (NAD+) activity"/>
    <property type="evidence" value="ECO:0007669"/>
    <property type="project" value="TreeGrafter"/>
</dbReference>
<dbReference type="EMBL" id="QMFZ01000009">
    <property type="protein sequence ID" value="RBB39661.1"/>
    <property type="molecule type" value="Genomic_DNA"/>
</dbReference>
<dbReference type="InterPro" id="IPR016164">
    <property type="entry name" value="FAD-linked_Oxase-like_C"/>
</dbReference>
<keyword evidence="1" id="KW-0285">Flavoprotein</keyword>
<evidence type="ECO:0000259" key="3">
    <source>
        <dbReference type="PROSITE" id="PS51387"/>
    </source>
</evidence>
<dbReference type="InterPro" id="IPR036318">
    <property type="entry name" value="FAD-bd_PCMH-like_sf"/>
</dbReference>
<dbReference type="InterPro" id="IPR006094">
    <property type="entry name" value="Oxid_FAD_bind_N"/>
</dbReference>